<dbReference type="GO" id="GO:0008170">
    <property type="term" value="F:N-methyltransferase activity"/>
    <property type="evidence" value="ECO:0007669"/>
    <property type="project" value="InterPro"/>
</dbReference>
<accession>C4WIX3</accession>
<dbReference type="InterPro" id="IPR002941">
    <property type="entry name" value="DNA_methylase_N4/N6"/>
</dbReference>
<proteinExistence type="predicted"/>
<evidence type="ECO:0000259" key="6">
    <source>
        <dbReference type="Pfam" id="PF01555"/>
    </source>
</evidence>
<evidence type="ECO:0000256" key="5">
    <source>
        <dbReference type="SAM" id="MobiDB-lite"/>
    </source>
</evidence>
<evidence type="ECO:0000256" key="4">
    <source>
        <dbReference type="ARBA" id="ARBA00047942"/>
    </source>
</evidence>
<dbReference type="GO" id="GO:0003677">
    <property type="term" value="F:DNA binding"/>
    <property type="evidence" value="ECO:0007669"/>
    <property type="project" value="InterPro"/>
</dbReference>
<sequence length="399" mass="45041">MKIDVKWTPSIPEGRWATLGPYYAMFPTDFVRDAIARFSKVGDGVIDPFCGRGTVPFVASSTGRFAVGMDVNPVAWVYASAKTSPEPDVQKVLRRIREIGEAVRPGDEDPVNEFQEWAWAPRTLAFLNAARRELCWKSERTDWTLAAIILIYLHGKEGGAVSNQMRQSKAMAPNYSVQWWKARGSRPPEIDPVEYFEGKVAWRYAKGLPRMSGWSEIELGDARQKLSSWKGSKFNLLVTSPPYCGVTNYRLDNWIRLWLLGDLPLPDNKSSEKYADRESYRSMLMDVFSSAKMSMTESATVLVRTDSRLFTRDVTAATLRALWPDHRMLAKSERPEKTQTQLFGDRTEKPGETDMLLLPPGDRRRPSGYGLVRDHEMASVPAAFSTSGERSDQALAVRA</sequence>
<dbReference type="Pfam" id="PF01555">
    <property type="entry name" value="N6_N4_Mtase"/>
    <property type="match status" value="1"/>
</dbReference>
<dbReference type="GO" id="GO:0009007">
    <property type="term" value="F:site-specific DNA-methyltransferase (adenine-specific) activity"/>
    <property type="evidence" value="ECO:0007669"/>
    <property type="project" value="UniProtKB-EC"/>
</dbReference>
<dbReference type="EMBL" id="ACQA01000001">
    <property type="protein sequence ID" value="EEQ95774.1"/>
    <property type="molecule type" value="Genomic_DNA"/>
</dbReference>
<dbReference type="GeneID" id="57307158"/>
<dbReference type="HOGENOM" id="CLU_027633_2_1_5"/>
<protein>
    <recommendedName>
        <fullName evidence="1">site-specific DNA-methyltransferase (adenine-specific)</fullName>
        <ecNumber evidence="1">2.1.1.72</ecNumber>
    </recommendedName>
</protein>
<dbReference type="EC" id="2.1.1.72" evidence="1"/>
<name>C4WIX3_9HYPH</name>
<dbReference type="RefSeq" id="WP_006466842.1">
    <property type="nucleotide sequence ID" value="NZ_ACQA01000001.1"/>
</dbReference>
<evidence type="ECO:0000256" key="1">
    <source>
        <dbReference type="ARBA" id="ARBA00011900"/>
    </source>
</evidence>
<dbReference type="SUPFAM" id="SSF53335">
    <property type="entry name" value="S-adenosyl-L-methionine-dependent methyltransferases"/>
    <property type="match status" value="2"/>
</dbReference>
<feature type="domain" description="DNA methylase N-4/N-6" evidence="6">
    <location>
        <begin position="20"/>
        <end position="73"/>
    </location>
</feature>
<dbReference type="Gene3D" id="3.40.50.150">
    <property type="entry name" value="Vaccinia Virus protein VP39"/>
    <property type="match status" value="2"/>
</dbReference>
<reference evidence="7 8" key="1">
    <citation type="submission" date="2009-05" db="EMBL/GenBank/DDBJ databases">
        <authorList>
            <person name="Setubal J.C."/>
            <person name="Boyle S."/>
            <person name="Crasta O.R."/>
            <person name="Gillespie J.J."/>
            <person name="Kenyon R.W."/>
            <person name="Lu J."/>
            <person name="Mane S."/>
            <person name="Nagrani S."/>
            <person name="Shallom J.M."/>
            <person name="Shallom S."/>
            <person name="Shukla M."/>
            <person name="Snyder E.E."/>
            <person name="Sobral B.W."/>
            <person name="Wattam A.R."/>
            <person name="Will R."/>
            <person name="Williams K."/>
            <person name="Yoo H."/>
            <person name="Munk C."/>
            <person name="Tapia R."/>
            <person name="Green L."/>
            <person name="Rogers Y."/>
            <person name="Detter J.C."/>
            <person name="Bruce D."/>
            <person name="Brettin T.S."/>
            <person name="Tsolis R."/>
        </authorList>
    </citation>
    <scope>NUCLEOTIDE SEQUENCE [LARGE SCALE GENOMIC DNA]</scope>
    <source>
        <strain evidence="7 8">LMG 3301</strain>
    </source>
</reference>
<dbReference type="Proteomes" id="UP000004386">
    <property type="component" value="Unassembled WGS sequence"/>
</dbReference>
<gene>
    <name evidence="7" type="ORF">OINT_1001168</name>
</gene>
<feature type="region of interest" description="Disordered" evidence="5">
    <location>
        <begin position="380"/>
        <end position="399"/>
    </location>
</feature>
<keyword evidence="3" id="KW-0808">Transferase</keyword>
<evidence type="ECO:0000313" key="8">
    <source>
        <dbReference type="Proteomes" id="UP000004386"/>
    </source>
</evidence>
<feature type="region of interest" description="Disordered" evidence="5">
    <location>
        <begin position="331"/>
        <end position="369"/>
    </location>
</feature>
<dbReference type="InterPro" id="IPR029063">
    <property type="entry name" value="SAM-dependent_MTases_sf"/>
</dbReference>
<evidence type="ECO:0000256" key="2">
    <source>
        <dbReference type="ARBA" id="ARBA00022603"/>
    </source>
</evidence>
<evidence type="ECO:0000313" key="7">
    <source>
        <dbReference type="EMBL" id="EEQ95774.1"/>
    </source>
</evidence>
<evidence type="ECO:0000256" key="3">
    <source>
        <dbReference type="ARBA" id="ARBA00022679"/>
    </source>
</evidence>
<comment type="caution">
    <text evidence="7">The sequence shown here is derived from an EMBL/GenBank/DDBJ whole genome shotgun (WGS) entry which is preliminary data.</text>
</comment>
<keyword evidence="2 7" id="KW-0489">Methyltransferase</keyword>
<dbReference type="AlphaFoldDB" id="C4WIX3"/>
<comment type="catalytic activity">
    <reaction evidence="4">
        <text>a 2'-deoxyadenosine in DNA + S-adenosyl-L-methionine = an N(6)-methyl-2'-deoxyadenosine in DNA + S-adenosyl-L-homocysteine + H(+)</text>
        <dbReference type="Rhea" id="RHEA:15197"/>
        <dbReference type="Rhea" id="RHEA-COMP:12418"/>
        <dbReference type="Rhea" id="RHEA-COMP:12419"/>
        <dbReference type="ChEBI" id="CHEBI:15378"/>
        <dbReference type="ChEBI" id="CHEBI:57856"/>
        <dbReference type="ChEBI" id="CHEBI:59789"/>
        <dbReference type="ChEBI" id="CHEBI:90615"/>
        <dbReference type="ChEBI" id="CHEBI:90616"/>
        <dbReference type="EC" id="2.1.1.72"/>
    </reaction>
</comment>
<dbReference type="GO" id="GO:0032259">
    <property type="term" value="P:methylation"/>
    <property type="evidence" value="ECO:0007669"/>
    <property type="project" value="UniProtKB-KW"/>
</dbReference>
<organism evidence="7 8">
    <name type="scientific">Brucella intermedia LMG 3301</name>
    <dbReference type="NCBI Taxonomy" id="641118"/>
    <lineage>
        <taxon>Bacteria</taxon>
        <taxon>Pseudomonadati</taxon>
        <taxon>Pseudomonadota</taxon>
        <taxon>Alphaproteobacteria</taxon>
        <taxon>Hyphomicrobiales</taxon>
        <taxon>Brucellaceae</taxon>
        <taxon>Brucella/Ochrobactrum group</taxon>
        <taxon>Brucella</taxon>
    </lineage>
</organism>